<dbReference type="InterPro" id="IPR004127">
    <property type="entry name" value="Prefoldin_subunit_alpha"/>
</dbReference>
<dbReference type="GO" id="GO:1990115">
    <property type="term" value="P:RNA polymerase III assembly"/>
    <property type="evidence" value="ECO:0007669"/>
    <property type="project" value="TreeGrafter"/>
</dbReference>
<evidence type="ECO:0008006" key="4">
    <source>
        <dbReference type="Google" id="ProtNLM"/>
    </source>
</evidence>
<sequence length="230" mass="25228">MANPVRIELDKLSIEQLKGIKEQTDLEVNLLQDSLTKIRTASSRLENAAAALHDLSLRPQGTSPVLEPPPPLLSRISVALHLLFLSAGKQILVPLTASLYVPGSLDDAENVLVDVGTGYFIEKTMAQGKEYCERKINLLKSNFDELFELVSGDGRRRVPILDSLCADRIVIQAPYGMVSDIIRVEIGGYQKENVSRRNGYTTTSQAETSIAGPKFVRAGRASWMNGSFSL</sequence>
<keyword evidence="3" id="KW-1185">Reference proteome</keyword>
<dbReference type="SUPFAM" id="SSF46579">
    <property type="entry name" value="Prefoldin"/>
    <property type="match status" value="1"/>
</dbReference>
<evidence type="ECO:0000313" key="3">
    <source>
        <dbReference type="Proteomes" id="UP000324897"/>
    </source>
</evidence>
<dbReference type="AlphaFoldDB" id="A0A5J9V2D3"/>
<dbReference type="OrthoDB" id="10267474at2759"/>
<gene>
    <name evidence="2" type="ORF">EJB05_21899</name>
</gene>
<dbReference type="PANTHER" id="PTHR12674">
    <property type="entry name" value="PREFOLDIN SUBUNIT 5"/>
    <property type="match status" value="1"/>
</dbReference>
<evidence type="ECO:0000256" key="1">
    <source>
        <dbReference type="ARBA" id="ARBA00010048"/>
    </source>
</evidence>
<accession>A0A5J9V2D3</accession>
<dbReference type="GO" id="GO:0005737">
    <property type="term" value="C:cytoplasm"/>
    <property type="evidence" value="ECO:0007669"/>
    <property type="project" value="TreeGrafter"/>
</dbReference>
<protein>
    <recommendedName>
        <fullName evidence="4">Prefoldin subunit 5</fullName>
    </recommendedName>
</protein>
<dbReference type="InterPro" id="IPR009053">
    <property type="entry name" value="Prefoldin"/>
</dbReference>
<feature type="non-terminal residue" evidence="2">
    <location>
        <position position="1"/>
    </location>
</feature>
<comment type="similarity">
    <text evidence="1">Belongs to the prefoldin subunit alpha family.</text>
</comment>
<dbReference type="Gramene" id="TVU30289">
    <property type="protein sequence ID" value="TVU30289"/>
    <property type="gene ID" value="EJB05_21899"/>
</dbReference>
<organism evidence="2 3">
    <name type="scientific">Eragrostis curvula</name>
    <name type="common">weeping love grass</name>
    <dbReference type="NCBI Taxonomy" id="38414"/>
    <lineage>
        <taxon>Eukaryota</taxon>
        <taxon>Viridiplantae</taxon>
        <taxon>Streptophyta</taxon>
        <taxon>Embryophyta</taxon>
        <taxon>Tracheophyta</taxon>
        <taxon>Spermatophyta</taxon>
        <taxon>Magnoliopsida</taxon>
        <taxon>Liliopsida</taxon>
        <taxon>Poales</taxon>
        <taxon>Poaceae</taxon>
        <taxon>PACMAD clade</taxon>
        <taxon>Chloridoideae</taxon>
        <taxon>Eragrostideae</taxon>
        <taxon>Eragrostidinae</taxon>
        <taxon>Eragrostis</taxon>
    </lineage>
</organism>
<dbReference type="CDD" id="cd23157">
    <property type="entry name" value="Prefoldin_5"/>
    <property type="match status" value="1"/>
</dbReference>
<name>A0A5J9V2D3_9POAL</name>
<dbReference type="GO" id="GO:0006457">
    <property type="term" value="P:protein folding"/>
    <property type="evidence" value="ECO:0007669"/>
    <property type="project" value="InterPro"/>
</dbReference>
<reference evidence="2 3" key="1">
    <citation type="journal article" date="2019" name="Sci. Rep.">
        <title>A high-quality genome of Eragrostis curvula grass provides insights into Poaceae evolution and supports new strategies to enhance forage quality.</title>
        <authorList>
            <person name="Carballo J."/>
            <person name="Santos B.A.C.M."/>
            <person name="Zappacosta D."/>
            <person name="Garbus I."/>
            <person name="Selva J.P."/>
            <person name="Gallo C.A."/>
            <person name="Diaz A."/>
            <person name="Albertini E."/>
            <person name="Caccamo M."/>
            <person name="Echenique V."/>
        </authorList>
    </citation>
    <scope>NUCLEOTIDE SEQUENCE [LARGE SCALE GENOMIC DNA]</scope>
    <source>
        <strain evidence="3">cv. Victoria</strain>
        <tissue evidence="2">Leaf</tissue>
    </source>
</reference>
<comment type="caution">
    <text evidence="2">The sequence shown here is derived from an EMBL/GenBank/DDBJ whole genome shotgun (WGS) entry which is preliminary data.</text>
</comment>
<dbReference type="EMBL" id="RWGY01000011">
    <property type="protein sequence ID" value="TVU30289.1"/>
    <property type="molecule type" value="Genomic_DNA"/>
</dbReference>
<dbReference type="PANTHER" id="PTHR12674:SF2">
    <property type="entry name" value="PREFOLDIN SUBUNIT 5"/>
    <property type="match status" value="1"/>
</dbReference>
<evidence type="ECO:0000313" key="2">
    <source>
        <dbReference type="EMBL" id="TVU30289.1"/>
    </source>
</evidence>
<dbReference type="InterPro" id="IPR011599">
    <property type="entry name" value="PFD_alpha_archaea"/>
</dbReference>
<proteinExistence type="inferred from homology"/>
<dbReference type="Gene3D" id="1.10.287.370">
    <property type="match status" value="1"/>
</dbReference>
<dbReference type="NCBIfam" id="TIGR00293">
    <property type="entry name" value="prefoldin subunit alpha"/>
    <property type="match status" value="1"/>
</dbReference>
<dbReference type="Pfam" id="PF02996">
    <property type="entry name" value="Prefoldin"/>
    <property type="match status" value="1"/>
</dbReference>
<dbReference type="GO" id="GO:0016272">
    <property type="term" value="C:prefoldin complex"/>
    <property type="evidence" value="ECO:0007669"/>
    <property type="project" value="InterPro"/>
</dbReference>
<dbReference type="Proteomes" id="UP000324897">
    <property type="component" value="Chromosome 1"/>
</dbReference>
<dbReference type="GO" id="GO:0051082">
    <property type="term" value="F:unfolded protein binding"/>
    <property type="evidence" value="ECO:0007669"/>
    <property type="project" value="InterPro"/>
</dbReference>
<dbReference type="GO" id="GO:1990114">
    <property type="term" value="P:RNA polymerase II core complex assembly"/>
    <property type="evidence" value="ECO:0007669"/>
    <property type="project" value="TreeGrafter"/>
</dbReference>
<dbReference type="GO" id="GO:0009409">
    <property type="term" value="P:response to cold"/>
    <property type="evidence" value="ECO:0007669"/>
    <property type="project" value="UniProtKB-ARBA"/>
</dbReference>
<dbReference type="GO" id="GO:1990113">
    <property type="term" value="P:RNA polymerase I assembly"/>
    <property type="evidence" value="ECO:0007669"/>
    <property type="project" value="TreeGrafter"/>
</dbReference>